<name>A0A8D8YIF1_9HEMI</name>
<sequence length="221" mass="25169">MRTLSSPTKKPRKWSDSSLPSLPALQKPPPSHPAITVRTTFTLALLHMEEIRLNVNIILPPIYPRQVFPSTILILYFLTTKRVLQLSTHNILPPPGLSMPPTLPLMNMNMSISNHLLIVKIHLTTILLLLRPPEVNPTLHKTLPKIRPTLHRLLNIVRRNLQQPPGKVPHELALLELHQPLQNPQFVFHQRHQITAVSTPFKITISQVTRLLIQVLLLTTI</sequence>
<dbReference type="EMBL" id="HBUF01378148">
    <property type="protein sequence ID" value="CAG6729201.1"/>
    <property type="molecule type" value="Transcribed_RNA"/>
</dbReference>
<reference evidence="2" key="1">
    <citation type="submission" date="2021-05" db="EMBL/GenBank/DDBJ databases">
        <authorList>
            <person name="Alioto T."/>
            <person name="Alioto T."/>
            <person name="Gomez Garrido J."/>
        </authorList>
    </citation>
    <scope>NUCLEOTIDE SEQUENCE</scope>
</reference>
<proteinExistence type="predicted"/>
<dbReference type="AlphaFoldDB" id="A0A8D8YIF1"/>
<protein>
    <submittedName>
        <fullName evidence="2">Uncharacterized protein</fullName>
    </submittedName>
</protein>
<evidence type="ECO:0000313" key="2">
    <source>
        <dbReference type="EMBL" id="CAG6729198.1"/>
    </source>
</evidence>
<evidence type="ECO:0000256" key="1">
    <source>
        <dbReference type="SAM" id="MobiDB-lite"/>
    </source>
</evidence>
<dbReference type="EMBL" id="HBUF01378146">
    <property type="protein sequence ID" value="CAG6729195.1"/>
    <property type="molecule type" value="Transcribed_RNA"/>
</dbReference>
<organism evidence="2">
    <name type="scientific">Cacopsylla melanoneura</name>
    <dbReference type="NCBI Taxonomy" id="428564"/>
    <lineage>
        <taxon>Eukaryota</taxon>
        <taxon>Metazoa</taxon>
        <taxon>Ecdysozoa</taxon>
        <taxon>Arthropoda</taxon>
        <taxon>Hexapoda</taxon>
        <taxon>Insecta</taxon>
        <taxon>Pterygota</taxon>
        <taxon>Neoptera</taxon>
        <taxon>Paraneoptera</taxon>
        <taxon>Hemiptera</taxon>
        <taxon>Sternorrhyncha</taxon>
        <taxon>Psylloidea</taxon>
        <taxon>Psyllidae</taxon>
        <taxon>Psyllinae</taxon>
        <taxon>Cacopsylla</taxon>
    </lineage>
</organism>
<dbReference type="EMBL" id="HBUF01378147">
    <property type="protein sequence ID" value="CAG6729198.1"/>
    <property type="molecule type" value="Transcribed_RNA"/>
</dbReference>
<accession>A0A8D8YIF1</accession>
<feature type="region of interest" description="Disordered" evidence="1">
    <location>
        <begin position="1"/>
        <end position="33"/>
    </location>
</feature>
<dbReference type="EMBL" id="HBUF01378149">
    <property type="protein sequence ID" value="CAG6729204.1"/>
    <property type="molecule type" value="Transcribed_RNA"/>
</dbReference>